<accession>A0A3M6TPH4</accession>
<protein>
    <submittedName>
        <fullName evidence="2">Uncharacterized protein</fullName>
    </submittedName>
</protein>
<dbReference type="EMBL" id="RCHS01003242">
    <property type="protein sequence ID" value="RMX43154.1"/>
    <property type="molecule type" value="Genomic_DNA"/>
</dbReference>
<feature type="non-terminal residue" evidence="2">
    <location>
        <position position="1"/>
    </location>
</feature>
<feature type="compositionally biased region" description="Basic and acidic residues" evidence="1">
    <location>
        <begin position="83"/>
        <end position="103"/>
    </location>
</feature>
<sequence>IKSLNDSLNLLTDYSAADNIPRADGFNVLTKKWHAKVRQEEREIGGGNEEIRGVEKLEGEKKKTTEMWERAMEKLNVTKKRHGETEKSEGKRRKKQDDQGEKQ</sequence>
<evidence type="ECO:0000313" key="2">
    <source>
        <dbReference type="EMBL" id="RMX43154.1"/>
    </source>
</evidence>
<proteinExistence type="predicted"/>
<reference evidence="2 3" key="1">
    <citation type="journal article" date="2018" name="Sci. Rep.">
        <title>Comparative analysis of the Pocillopora damicornis genome highlights role of immune system in coral evolution.</title>
        <authorList>
            <person name="Cunning R."/>
            <person name="Bay R.A."/>
            <person name="Gillette P."/>
            <person name="Baker A.C."/>
            <person name="Traylor-Knowles N."/>
        </authorList>
    </citation>
    <scope>NUCLEOTIDE SEQUENCE [LARGE SCALE GENOMIC DNA]</scope>
    <source>
        <strain evidence="2">RSMAS</strain>
        <tissue evidence="2">Whole animal</tissue>
    </source>
</reference>
<dbReference type="Proteomes" id="UP000275408">
    <property type="component" value="Unassembled WGS sequence"/>
</dbReference>
<evidence type="ECO:0000313" key="3">
    <source>
        <dbReference type="Proteomes" id="UP000275408"/>
    </source>
</evidence>
<name>A0A3M6TPH4_POCDA</name>
<feature type="region of interest" description="Disordered" evidence="1">
    <location>
        <begin position="75"/>
        <end position="103"/>
    </location>
</feature>
<comment type="caution">
    <text evidence="2">The sequence shown here is derived from an EMBL/GenBank/DDBJ whole genome shotgun (WGS) entry which is preliminary data.</text>
</comment>
<dbReference type="AlphaFoldDB" id="A0A3M6TPH4"/>
<gene>
    <name evidence="2" type="ORF">pdam_00023971</name>
</gene>
<evidence type="ECO:0000256" key="1">
    <source>
        <dbReference type="SAM" id="MobiDB-lite"/>
    </source>
</evidence>
<organism evidence="2 3">
    <name type="scientific">Pocillopora damicornis</name>
    <name type="common">Cauliflower coral</name>
    <name type="synonym">Millepora damicornis</name>
    <dbReference type="NCBI Taxonomy" id="46731"/>
    <lineage>
        <taxon>Eukaryota</taxon>
        <taxon>Metazoa</taxon>
        <taxon>Cnidaria</taxon>
        <taxon>Anthozoa</taxon>
        <taxon>Hexacorallia</taxon>
        <taxon>Scleractinia</taxon>
        <taxon>Astrocoeniina</taxon>
        <taxon>Pocilloporidae</taxon>
        <taxon>Pocillopora</taxon>
    </lineage>
</organism>
<keyword evidence="3" id="KW-1185">Reference proteome</keyword>